<name>A0AAD5V0S7_9APHY</name>
<feature type="compositionally biased region" description="Gly residues" evidence="1">
    <location>
        <begin position="60"/>
        <end position="71"/>
    </location>
</feature>
<keyword evidence="3" id="KW-1185">Reference proteome</keyword>
<dbReference type="EMBL" id="JANAWD010000441">
    <property type="protein sequence ID" value="KAJ3479401.1"/>
    <property type="molecule type" value="Genomic_DNA"/>
</dbReference>
<evidence type="ECO:0000256" key="1">
    <source>
        <dbReference type="SAM" id="MobiDB-lite"/>
    </source>
</evidence>
<protein>
    <submittedName>
        <fullName evidence="2">Uncharacterized protein</fullName>
    </submittedName>
</protein>
<evidence type="ECO:0000313" key="3">
    <source>
        <dbReference type="Proteomes" id="UP001212997"/>
    </source>
</evidence>
<accession>A0AAD5V0S7</accession>
<evidence type="ECO:0000313" key="2">
    <source>
        <dbReference type="EMBL" id="KAJ3479401.1"/>
    </source>
</evidence>
<feature type="region of interest" description="Disordered" evidence="1">
    <location>
        <begin position="60"/>
        <end position="107"/>
    </location>
</feature>
<sequence length="107" mass="10493">MGVTPLATVSSGILNPPPSHPTPADPVMLPNPFGYQSARVAALSGGVGVGVPPSMGIGVGMGPGPGAGPGPQLGMVTSADEMNGGEDGHPPVKRQKVAKLPGGQYYP</sequence>
<feature type="region of interest" description="Disordered" evidence="1">
    <location>
        <begin position="1"/>
        <end position="26"/>
    </location>
</feature>
<dbReference type="AlphaFoldDB" id="A0AAD5V0S7"/>
<dbReference type="Proteomes" id="UP001212997">
    <property type="component" value="Unassembled WGS sequence"/>
</dbReference>
<gene>
    <name evidence="2" type="ORF">NLI96_g9086</name>
</gene>
<proteinExistence type="predicted"/>
<organism evidence="2 3">
    <name type="scientific">Meripilus lineatus</name>
    <dbReference type="NCBI Taxonomy" id="2056292"/>
    <lineage>
        <taxon>Eukaryota</taxon>
        <taxon>Fungi</taxon>
        <taxon>Dikarya</taxon>
        <taxon>Basidiomycota</taxon>
        <taxon>Agaricomycotina</taxon>
        <taxon>Agaricomycetes</taxon>
        <taxon>Polyporales</taxon>
        <taxon>Meripilaceae</taxon>
        <taxon>Meripilus</taxon>
    </lineage>
</organism>
<reference evidence="2" key="1">
    <citation type="submission" date="2022-07" db="EMBL/GenBank/DDBJ databases">
        <title>Genome Sequence of Physisporinus lineatus.</title>
        <authorList>
            <person name="Buettner E."/>
        </authorList>
    </citation>
    <scope>NUCLEOTIDE SEQUENCE</scope>
    <source>
        <strain evidence="2">VT162</strain>
    </source>
</reference>
<comment type="caution">
    <text evidence="2">The sequence shown here is derived from an EMBL/GenBank/DDBJ whole genome shotgun (WGS) entry which is preliminary data.</text>
</comment>
<feature type="compositionally biased region" description="Pro residues" evidence="1">
    <location>
        <begin position="15"/>
        <end position="24"/>
    </location>
</feature>